<dbReference type="AlphaFoldDB" id="A0A9N7TWD8"/>
<dbReference type="EMBL" id="CADEAL010000402">
    <property type="protein sequence ID" value="CAB1419666.1"/>
    <property type="molecule type" value="Genomic_DNA"/>
</dbReference>
<evidence type="ECO:0000313" key="1">
    <source>
        <dbReference type="EMBL" id="CAB1419666.1"/>
    </source>
</evidence>
<sequence>MTRVGYREPVPIWYRFQYNRYLPGPKCNADFGASFRCLSLVFNWKTKVFVPPASSHFHSFLHGKGAAVDPSPTPTRGSKDNILLKRPNAAAHHPSVQQTEEHPACSFITEELIFHPSTTLSTGQN</sequence>
<protein>
    <submittedName>
        <fullName evidence="1">Uncharacterized protein</fullName>
    </submittedName>
</protein>
<reference evidence="1" key="1">
    <citation type="submission" date="2020-03" db="EMBL/GenBank/DDBJ databases">
        <authorList>
            <person name="Weist P."/>
        </authorList>
    </citation>
    <scope>NUCLEOTIDE SEQUENCE</scope>
</reference>
<keyword evidence="2" id="KW-1185">Reference proteome</keyword>
<name>A0A9N7TWD8_PLEPL</name>
<comment type="caution">
    <text evidence="1">The sequence shown here is derived from an EMBL/GenBank/DDBJ whole genome shotgun (WGS) entry which is preliminary data.</text>
</comment>
<dbReference type="Proteomes" id="UP001153269">
    <property type="component" value="Unassembled WGS sequence"/>
</dbReference>
<organism evidence="1 2">
    <name type="scientific">Pleuronectes platessa</name>
    <name type="common">European plaice</name>
    <dbReference type="NCBI Taxonomy" id="8262"/>
    <lineage>
        <taxon>Eukaryota</taxon>
        <taxon>Metazoa</taxon>
        <taxon>Chordata</taxon>
        <taxon>Craniata</taxon>
        <taxon>Vertebrata</taxon>
        <taxon>Euteleostomi</taxon>
        <taxon>Actinopterygii</taxon>
        <taxon>Neopterygii</taxon>
        <taxon>Teleostei</taxon>
        <taxon>Neoteleostei</taxon>
        <taxon>Acanthomorphata</taxon>
        <taxon>Carangaria</taxon>
        <taxon>Pleuronectiformes</taxon>
        <taxon>Pleuronectoidei</taxon>
        <taxon>Pleuronectidae</taxon>
        <taxon>Pleuronectes</taxon>
    </lineage>
</organism>
<accession>A0A9N7TWD8</accession>
<gene>
    <name evidence="1" type="ORF">PLEPLA_LOCUS7517</name>
</gene>
<evidence type="ECO:0000313" key="2">
    <source>
        <dbReference type="Proteomes" id="UP001153269"/>
    </source>
</evidence>
<proteinExistence type="predicted"/>